<proteinExistence type="predicted"/>
<reference evidence="1" key="1">
    <citation type="submission" date="2017-12" db="EMBL/GenBank/DDBJ databases">
        <authorList>
            <person name="Katneni V.K."/>
            <person name="Shekhar M.S."/>
            <person name="Otta S.K."/>
            <person name="Karthic K."/>
            <person name="Jangam A.K."/>
            <person name="Gopikrishna G."/>
            <person name="Vijayan K.K."/>
        </authorList>
    </citation>
    <scope>NUCLEOTIDE SEQUENCE [LARGE SCALE GENOMIC DNA]</scope>
    <source>
        <strain evidence="1">IN_AP4RU</strain>
    </source>
</reference>
<organism evidence="1">
    <name type="scientific">White spot syndrome virus</name>
    <dbReference type="NCBI Taxonomy" id="342409"/>
    <lineage>
        <taxon>Viruses</taxon>
        <taxon>Viruses incertae sedis</taxon>
        <taxon>Naldaviricetes</taxon>
        <taxon>Nimaviridae</taxon>
        <taxon>Whispovirus</taxon>
    </lineage>
</organism>
<sequence>MFLLHPAAATAMDVPSSVSSHVGRKRTFSFQMTSIPT</sequence>
<dbReference type="Proteomes" id="UP000267352">
    <property type="component" value="Segment"/>
</dbReference>
<name>A0A2I6SCN4_9VIRU</name>
<reference evidence="1" key="2">
    <citation type="journal article" date="2018" name="Genome Announc.">
        <title>First Report of a Complete Genome Sequence of White spot syndrome virus from India.</title>
        <authorList>
            <person name="Vinaya Kumar K."/>
            <person name="Shekhar M.S."/>
            <person name="Otta S.K."/>
            <person name="Karthic K."/>
            <person name="Ashok Kumar J."/>
            <person name="Gopikrishna G."/>
            <person name="Vijayan K.K."/>
        </authorList>
    </citation>
    <scope>NUCLEOTIDE SEQUENCE</scope>
    <source>
        <strain evidence="1">IN_AP4RU</strain>
    </source>
</reference>
<protein>
    <submittedName>
        <fullName evidence="1">WSSV609</fullName>
    </submittedName>
</protein>
<evidence type="ECO:0000313" key="1">
    <source>
        <dbReference type="EMBL" id="AUO15317.1"/>
    </source>
</evidence>
<accession>A0A2I6SCN4</accession>
<dbReference type="EMBL" id="MG702567">
    <property type="protein sequence ID" value="AUO15317.1"/>
    <property type="molecule type" value="Genomic_DNA"/>
</dbReference>